<dbReference type="GO" id="GO:0005975">
    <property type="term" value="P:carbohydrate metabolic process"/>
    <property type="evidence" value="ECO:0007669"/>
    <property type="project" value="InterPro"/>
</dbReference>
<dbReference type="AlphaFoldDB" id="A0A328TSR5"/>
<dbReference type="RefSeq" id="WP_112885142.1">
    <property type="nucleotide sequence ID" value="NZ_QLUW01000006.1"/>
</dbReference>
<protein>
    <submittedName>
        <fullName evidence="4">Uncharacterized protein</fullName>
    </submittedName>
</protein>
<feature type="domain" description="Bacterial alpha-L-rhamnosidase N-terminal" evidence="1">
    <location>
        <begin position="42"/>
        <end position="193"/>
    </location>
</feature>
<dbReference type="Gene3D" id="2.60.420.10">
    <property type="entry name" value="Maltose phosphorylase, domain 3"/>
    <property type="match status" value="1"/>
</dbReference>
<sequence length="803" mass="90770">MEDMRDWQAKWIWRQELPHARDHELVYFRRSFMVNGEGCKLTVHVSADSRYRLYLNGEPVSVGPCKGDAYTHYYETVDLSGKLLPGRNVLAAKALHYGGTSPWRMAEHGPVSVWRSEAGGFLLEGAVTAAGGELIERLDTDSSWRCLKDEGYGYVPVPMIQWAGGLESVDGEKQPQGWETSAYDDSHWPAAVPFYDVRNDWGELSAWPLEPRPIPPLYERTNGFQGITYLEGAAEAALSSMLGPASESATPQGLELPPNSRMVVELDAGQLTTGYIRLEMTGGQGAVLRLLCSECYEPENSTRGKRIKGIRNQTEGGKLMGEYDTYRVAGTGSGAEDRKPEAYEPFWFRTFRFIRLEIETGLQELSLTSIRYRETGYPLEVESEFDCSDPQFRAMWTMGIRTLQLCMHETYEDCPYYEQLQYTKDTRLMMRYQYGISADDRMARRALHDFHSSQLPSGMLQCRTPSMYTHIIPAFSFDWIYMLQEHLAYFGDLQLVRRYRPTVIALLDWFERKRTAEGLVGGMPPRYWTHFDWVNEWPGGAPPLPKDQPMTLHSLMYAAALNAAADLMQHSGWGELAAEYRDKATDVNEAVIRACWSEERQLFEDAPNSGSFSQHPQVWAVLSGLIEGDEARRLLRRALRVESLPVISLPMTYQLLRALDMTGLYDEIGTAYWERWRKFIGLELTTFPEEDIVGPRSDCHGWSALPLSEFSARILGVSPGAPGFERIVVRPVLGKLTWAKGKVATVKGPVSVEWRLEDGEFAIRVEGPNVPIELALPDGTTRAFLGKGQYSCGISKTSDHLHS</sequence>
<accession>A0A328TSR5</accession>
<dbReference type="SUPFAM" id="SSF49785">
    <property type="entry name" value="Galactose-binding domain-like"/>
    <property type="match status" value="1"/>
</dbReference>
<reference evidence="4 5" key="1">
    <citation type="submission" date="2018-06" db="EMBL/GenBank/DDBJ databases">
        <title>Paenibacillus montanisoli sp. nov., isolated from mountain area soil.</title>
        <authorList>
            <person name="Wu M."/>
        </authorList>
    </citation>
    <scope>NUCLEOTIDE SEQUENCE [LARGE SCALE GENOMIC DNA]</scope>
    <source>
        <strain evidence="4 5">RA17</strain>
    </source>
</reference>
<evidence type="ECO:0000259" key="3">
    <source>
        <dbReference type="Pfam" id="PF17390"/>
    </source>
</evidence>
<dbReference type="SUPFAM" id="SSF48208">
    <property type="entry name" value="Six-hairpin glycosidases"/>
    <property type="match status" value="1"/>
</dbReference>
<keyword evidence="5" id="KW-1185">Reference proteome</keyword>
<dbReference type="InterPro" id="IPR013737">
    <property type="entry name" value="Bac_rhamnosid_N"/>
</dbReference>
<feature type="domain" description="Alpha-L-rhamnosidase six-hairpin glycosidase" evidence="2">
    <location>
        <begin position="383"/>
        <end position="631"/>
    </location>
</feature>
<comment type="caution">
    <text evidence="4">The sequence shown here is derived from an EMBL/GenBank/DDBJ whole genome shotgun (WGS) entry which is preliminary data.</text>
</comment>
<dbReference type="PANTHER" id="PTHR34987">
    <property type="entry name" value="C, PUTATIVE (AFU_ORTHOLOGUE AFUA_3G02880)-RELATED"/>
    <property type="match status" value="1"/>
</dbReference>
<organism evidence="4 5">
    <name type="scientific">Paenibacillus montanisoli</name>
    <dbReference type="NCBI Taxonomy" id="2081970"/>
    <lineage>
        <taxon>Bacteria</taxon>
        <taxon>Bacillati</taxon>
        <taxon>Bacillota</taxon>
        <taxon>Bacilli</taxon>
        <taxon>Bacillales</taxon>
        <taxon>Paenibacillaceae</taxon>
        <taxon>Paenibacillus</taxon>
    </lineage>
</organism>
<evidence type="ECO:0000313" key="5">
    <source>
        <dbReference type="Proteomes" id="UP000249260"/>
    </source>
</evidence>
<gene>
    <name evidence="4" type="ORF">DL346_25090</name>
</gene>
<dbReference type="InterPro" id="IPR035396">
    <property type="entry name" value="Bac_rhamnosid6H"/>
</dbReference>
<dbReference type="InterPro" id="IPR035398">
    <property type="entry name" value="Bac_rhamnosid_C"/>
</dbReference>
<proteinExistence type="predicted"/>
<name>A0A328TSR5_9BACL</name>
<dbReference type="Gene3D" id="2.60.120.260">
    <property type="entry name" value="Galactose-binding domain-like"/>
    <property type="match status" value="2"/>
</dbReference>
<evidence type="ECO:0000313" key="4">
    <source>
        <dbReference type="EMBL" id="RAP73558.1"/>
    </source>
</evidence>
<dbReference type="InterPro" id="IPR008928">
    <property type="entry name" value="6-hairpin_glycosidase_sf"/>
</dbReference>
<evidence type="ECO:0000259" key="1">
    <source>
        <dbReference type="Pfam" id="PF08531"/>
    </source>
</evidence>
<evidence type="ECO:0000259" key="2">
    <source>
        <dbReference type="Pfam" id="PF17389"/>
    </source>
</evidence>
<dbReference type="OrthoDB" id="9815108at2"/>
<dbReference type="InterPro" id="IPR008979">
    <property type="entry name" value="Galactose-bd-like_sf"/>
</dbReference>
<dbReference type="Gene3D" id="1.50.10.10">
    <property type="match status" value="1"/>
</dbReference>
<dbReference type="Pfam" id="PF08531">
    <property type="entry name" value="Bac_rhamnosid_N"/>
    <property type="match status" value="1"/>
</dbReference>
<feature type="domain" description="Alpha-L-rhamnosidase C-terminal" evidence="3">
    <location>
        <begin position="716"/>
        <end position="783"/>
    </location>
</feature>
<dbReference type="InterPro" id="IPR012341">
    <property type="entry name" value="6hp_glycosidase-like_sf"/>
</dbReference>
<dbReference type="PANTHER" id="PTHR34987:SF2">
    <property type="entry name" value="B, PUTATIVE (AFU_ORTHOLOGUE AFUA_7G05040)-RELATED"/>
    <property type="match status" value="1"/>
</dbReference>
<dbReference type="Pfam" id="PF17389">
    <property type="entry name" value="Bac_rhamnosid6H"/>
    <property type="match status" value="1"/>
</dbReference>
<dbReference type="Pfam" id="PF17390">
    <property type="entry name" value="Bac_rhamnosid_C"/>
    <property type="match status" value="1"/>
</dbReference>
<dbReference type="Proteomes" id="UP000249260">
    <property type="component" value="Unassembled WGS sequence"/>
</dbReference>
<dbReference type="EMBL" id="QLUW01000006">
    <property type="protein sequence ID" value="RAP73558.1"/>
    <property type="molecule type" value="Genomic_DNA"/>
</dbReference>